<proteinExistence type="predicted"/>
<name>A0AAE0EZV2_9CHLO</name>
<reference evidence="1 2" key="1">
    <citation type="journal article" date="2015" name="Genome Biol. Evol.">
        <title>Comparative Genomics of a Bacterivorous Green Alga Reveals Evolutionary Causalities and Consequences of Phago-Mixotrophic Mode of Nutrition.</title>
        <authorList>
            <person name="Burns J.A."/>
            <person name="Paasch A."/>
            <person name="Narechania A."/>
            <person name="Kim E."/>
        </authorList>
    </citation>
    <scope>NUCLEOTIDE SEQUENCE [LARGE SCALE GENOMIC DNA]</scope>
    <source>
        <strain evidence="1 2">PLY_AMNH</strain>
    </source>
</reference>
<gene>
    <name evidence="1" type="ORF">CYMTET_44227</name>
</gene>
<protein>
    <submittedName>
        <fullName evidence="1">Uncharacterized protein</fullName>
    </submittedName>
</protein>
<dbReference type="EMBL" id="LGRX02030043">
    <property type="protein sequence ID" value="KAK3246232.1"/>
    <property type="molecule type" value="Genomic_DNA"/>
</dbReference>
<comment type="caution">
    <text evidence="1">The sequence shown here is derived from an EMBL/GenBank/DDBJ whole genome shotgun (WGS) entry which is preliminary data.</text>
</comment>
<evidence type="ECO:0000313" key="2">
    <source>
        <dbReference type="Proteomes" id="UP001190700"/>
    </source>
</evidence>
<dbReference type="AlphaFoldDB" id="A0AAE0EZV2"/>
<sequence>MDDRGFHVRHALELASAKGWRVRQSTSPAHEACMSLQGVQDSPKDRWSVRLKAAEHLPTLDTFCFASDPSPHDGTFRLATWRDDGMGQPDELWAANVRTICQHRRKQSGLL</sequence>
<evidence type="ECO:0000313" key="1">
    <source>
        <dbReference type="EMBL" id="KAK3246232.1"/>
    </source>
</evidence>
<accession>A0AAE0EZV2</accession>
<dbReference type="Proteomes" id="UP001190700">
    <property type="component" value="Unassembled WGS sequence"/>
</dbReference>
<organism evidence="1 2">
    <name type="scientific">Cymbomonas tetramitiformis</name>
    <dbReference type="NCBI Taxonomy" id="36881"/>
    <lineage>
        <taxon>Eukaryota</taxon>
        <taxon>Viridiplantae</taxon>
        <taxon>Chlorophyta</taxon>
        <taxon>Pyramimonadophyceae</taxon>
        <taxon>Pyramimonadales</taxon>
        <taxon>Pyramimonadaceae</taxon>
        <taxon>Cymbomonas</taxon>
    </lineage>
</organism>
<keyword evidence="2" id="KW-1185">Reference proteome</keyword>